<reference evidence="10" key="1">
    <citation type="submission" date="2023-07" db="EMBL/GenBank/DDBJ databases">
        <authorList>
            <consortium name="AG Swart"/>
            <person name="Singh M."/>
            <person name="Singh A."/>
            <person name="Seah K."/>
            <person name="Emmerich C."/>
        </authorList>
    </citation>
    <scope>NUCLEOTIDE SEQUENCE</scope>
    <source>
        <strain evidence="10">DP1</strain>
    </source>
</reference>
<dbReference type="AlphaFoldDB" id="A0AAD1XVE8"/>
<evidence type="ECO:0000256" key="6">
    <source>
        <dbReference type="ARBA" id="ARBA00023034"/>
    </source>
</evidence>
<dbReference type="GO" id="GO:0000139">
    <property type="term" value="C:Golgi membrane"/>
    <property type="evidence" value="ECO:0007669"/>
    <property type="project" value="UniProtKB-SubCell"/>
</dbReference>
<keyword evidence="6" id="KW-0333">Golgi apparatus</keyword>
<comment type="caution">
    <text evidence="10">The sequence shown here is derived from an EMBL/GenBank/DDBJ whole genome shotgun (WGS) entry which is preliminary data.</text>
</comment>
<protein>
    <recommendedName>
        <fullName evidence="3">Conserved oligomeric Golgi complex subunit 7</fullName>
    </recommendedName>
    <alternativeName>
        <fullName evidence="8">Component of oligomeric Golgi complex 7</fullName>
    </alternativeName>
</protein>
<dbReference type="EMBL" id="CAMPGE010021475">
    <property type="protein sequence ID" value="CAI2379619.1"/>
    <property type="molecule type" value="Genomic_DNA"/>
</dbReference>
<keyword evidence="4" id="KW-0813">Transport</keyword>
<comment type="subcellular location">
    <subcellularLocation>
        <location evidence="1">Golgi apparatus membrane</location>
        <topology evidence="1">Peripheral membrane protein</topology>
    </subcellularLocation>
</comment>
<feature type="coiled-coil region" evidence="9">
    <location>
        <begin position="808"/>
        <end position="838"/>
    </location>
</feature>
<dbReference type="PANTHER" id="PTHR21443">
    <property type="entry name" value="CONSERVED OLIGOMERIC GOLGI COMPLEX COMPONENT 7"/>
    <property type="match status" value="1"/>
</dbReference>
<organism evidence="10 11">
    <name type="scientific">Euplotes crassus</name>
    <dbReference type="NCBI Taxonomy" id="5936"/>
    <lineage>
        <taxon>Eukaryota</taxon>
        <taxon>Sar</taxon>
        <taxon>Alveolata</taxon>
        <taxon>Ciliophora</taxon>
        <taxon>Intramacronucleata</taxon>
        <taxon>Spirotrichea</taxon>
        <taxon>Hypotrichia</taxon>
        <taxon>Euplotida</taxon>
        <taxon>Euplotidae</taxon>
        <taxon>Moneuplotes</taxon>
    </lineage>
</organism>
<dbReference type="GO" id="GO:0007030">
    <property type="term" value="P:Golgi organization"/>
    <property type="evidence" value="ECO:0007669"/>
    <property type="project" value="TreeGrafter"/>
</dbReference>
<evidence type="ECO:0000256" key="4">
    <source>
        <dbReference type="ARBA" id="ARBA00022448"/>
    </source>
</evidence>
<evidence type="ECO:0000256" key="1">
    <source>
        <dbReference type="ARBA" id="ARBA00004395"/>
    </source>
</evidence>
<evidence type="ECO:0000313" key="10">
    <source>
        <dbReference type="EMBL" id="CAI2379619.1"/>
    </source>
</evidence>
<evidence type="ECO:0000256" key="5">
    <source>
        <dbReference type="ARBA" id="ARBA00022927"/>
    </source>
</evidence>
<gene>
    <name evidence="10" type="ORF">ECRASSUSDP1_LOCUS21032</name>
</gene>
<evidence type="ECO:0000256" key="8">
    <source>
        <dbReference type="ARBA" id="ARBA00031345"/>
    </source>
</evidence>
<evidence type="ECO:0000256" key="2">
    <source>
        <dbReference type="ARBA" id="ARBA00005831"/>
    </source>
</evidence>
<keyword evidence="11" id="KW-1185">Reference proteome</keyword>
<evidence type="ECO:0000256" key="9">
    <source>
        <dbReference type="SAM" id="Coils"/>
    </source>
</evidence>
<dbReference type="GO" id="GO:0006890">
    <property type="term" value="P:retrograde vesicle-mediated transport, Golgi to endoplasmic reticulum"/>
    <property type="evidence" value="ECO:0007669"/>
    <property type="project" value="TreeGrafter"/>
</dbReference>
<keyword evidence="7" id="KW-0472">Membrane</keyword>
<evidence type="ECO:0000313" key="11">
    <source>
        <dbReference type="Proteomes" id="UP001295684"/>
    </source>
</evidence>
<comment type="similarity">
    <text evidence="2">Belongs to the COG7 family.</text>
</comment>
<dbReference type="InterPro" id="IPR019335">
    <property type="entry name" value="COG7"/>
</dbReference>
<proteinExistence type="inferred from homology"/>
<dbReference type="Proteomes" id="UP001295684">
    <property type="component" value="Unassembled WGS sequence"/>
</dbReference>
<sequence>MDDFYSDSFNVTQHFKNHCKQWFQGQSVGDPQSDLELLNASSKYLKNIHSFQKEQMGHLDTFFDEVSDFLQNNSTKEIQDGDKGTELYLPEIEDAFNDIFQVNKVIDRLKSIKQITDETQHFESELKKMEELLENDGSIYEIEQVLIALVRQTSEKCINLLPNNEVEESKNSSLMEEKREKVQYYKEKVKAYLNQKFDDIEAEGDITFIQTSLRIYKLMGIDQEFLHKYIKAKILPEFNTCLYGLDVNKDSGRKVGYFEGLQKYIERRVDMLCDLFGNNIDYLIVIFEQISERFIDTICSDFLSHKQKFGDILDKLTGINDIMRAKLINQIQDFEMSDGQGPDPNDLVIRAHTKMFQNLCTALLEDCTTKAKKLIVEPVEREDFRMHSLNSKYWEGLDTELIALTNEIIEYGYGFGLEIFFKDIQKFVQEALKKLIEEIKKSSEKHHGSYSLEKIVIKQASVASKEETKQSKTNDTLEPTDEERMISQKVKEMNSSEIIPENITRIHYIEKFLYSCKKYESELISILEGLKPTGLHSSLSSFPIYFDIKDCLNSNDFFQISNLYNLKSQFEVSQTTDKKPIVFGKEVGLLRDKCKDFIVNSFALKFHYEIYHYDALRVWRDQKFEEEDTPDFSMPPTENIRKISNCFISVILQFDTPEMEQLSNKDQIYTDFFAFISLQEEGKVKKNLSQFYEMIQFWIGILGNTTLKLLKQKIDQIEALSPQGCNQLKTDLDHILNILCNFDLSEGLLNYFSSCLFTIESRNIKKNPKDKTEANLASINEDKAAISSHWSSQGIAVSKQVEVDQNVVDAITRKINRYKQMKEEMEDEEEESEEEKKFRGLLCLPSLVCKILIIDIYYLFCLDLGC</sequence>
<name>A0AAD1XVE8_EUPCR</name>
<dbReference type="PANTHER" id="PTHR21443:SF0">
    <property type="entry name" value="CONSERVED OLIGOMERIC GOLGI COMPLEX SUBUNIT 7"/>
    <property type="match status" value="1"/>
</dbReference>
<evidence type="ECO:0000256" key="7">
    <source>
        <dbReference type="ARBA" id="ARBA00023136"/>
    </source>
</evidence>
<accession>A0AAD1XVE8</accession>
<dbReference type="GO" id="GO:0017119">
    <property type="term" value="C:Golgi transport complex"/>
    <property type="evidence" value="ECO:0007669"/>
    <property type="project" value="InterPro"/>
</dbReference>
<keyword evidence="5" id="KW-0653">Protein transport</keyword>
<keyword evidence="9" id="KW-0175">Coiled coil</keyword>
<dbReference type="GO" id="GO:0006886">
    <property type="term" value="P:intracellular protein transport"/>
    <property type="evidence" value="ECO:0007669"/>
    <property type="project" value="InterPro"/>
</dbReference>
<evidence type="ECO:0000256" key="3">
    <source>
        <dbReference type="ARBA" id="ARBA00020984"/>
    </source>
</evidence>